<evidence type="ECO:0000313" key="14">
    <source>
        <dbReference type="EMBL" id="CAH3142184.1"/>
    </source>
</evidence>
<dbReference type="Pfam" id="PF00612">
    <property type="entry name" value="IQ"/>
    <property type="match status" value="3"/>
</dbReference>
<evidence type="ECO:0000256" key="7">
    <source>
        <dbReference type="ARBA" id="ARBA00023175"/>
    </source>
</evidence>
<reference evidence="14 15" key="1">
    <citation type="submission" date="2022-05" db="EMBL/GenBank/DDBJ databases">
        <authorList>
            <consortium name="Genoscope - CEA"/>
            <person name="William W."/>
        </authorList>
    </citation>
    <scope>NUCLEOTIDE SEQUENCE [LARGE SCALE GENOMIC DNA]</scope>
</reference>
<dbReference type="PROSITE" id="PS50096">
    <property type="entry name" value="IQ"/>
    <property type="match status" value="4"/>
</dbReference>
<dbReference type="SMART" id="SM00242">
    <property type="entry name" value="MYSc"/>
    <property type="match status" value="1"/>
</dbReference>
<proteinExistence type="inferred from homology"/>
<dbReference type="EMBL" id="CALNXK010000068">
    <property type="protein sequence ID" value="CAH3142184.1"/>
    <property type="molecule type" value="Genomic_DNA"/>
</dbReference>
<evidence type="ECO:0000256" key="6">
    <source>
        <dbReference type="ARBA" id="ARBA00023123"/>
    </source>
</evidence>
<dbReference type="SUPFAM" id="SSF52540">
    <property type="entry name" value="P-loop containing nucleoside triphosphate hydrolases"/>
    <property type="match status" value="2"/>
</dbReference>
<evidence type="ECO:0000256" key="9">
    <source>
        <dbReference type="PROSITE-ProRule" id="PRU00782"/>
    </source>
</evidence>
<dbReference type="Gene3D" id="3.40.850.10">
    <property type="entry name" value="Kinesin motor domain"/>
    <property type="match status" value="1"/>
</dbReference>
<dbReference type="Pfam" id="PF00063">
    <property type="entry name" value="Myosin_head"/>
    <property type="match status" value="1"/>
</dbReference>
<dbReference type="Gene3D" id="6.20.240.20">
    <property type="match status" value="1"/>
</dbReference>
<evidence type="ECO:0000256" key="8">
    <source>
        <dbReference type="ARBA" id="ARBA00023203"/>
    </source>
</evidence>
<feature type="coiled-coil region" evidence="10">
    <location>
        <begin position="1238"/>
        <end position="1265"/>
    </location>
</feature>
<dbReference type="CDD" id="cd23767">
    <property type="entry name" value="IQCD"/>
    <property type="match status" value="1"/>
</dbReference>
<evidence type="ECO:0000259" key="13">
    <source>
        <dbReference type="PROSITE" id="PS51844"/>
    </source>
</evidence>
<dbReference type="CDD" id="cd15470">
    <property type="entry name" value="Myo5_CBD"/>
    <property type="match status" value="1"/>
</dbReference>
<feature type="coiled-coil region" evidence="10">
    <location>
        <begin position="913"/>
        <end position="1081"/>
    </location>
</feature>
<dbReference type="Gene3D" id="1.20.58.530">
    <property type="match status" value="1"/>
</dbReference>
<feature type="coiled-coil region" evidence="10">
    <location>
        <begin position="1289"/>
        <end position="1316"/>
    </location>
</feature>
<feature type="region of interest" description="Actin-binding" evidence="9">
    <location>
        <begin position="626"/>
        <end position="648"/>
    </location>
</feature>
<dbReference type="PANTHER" id="PTHR13140:SF706">
    <property type="entry name" value="DILUTE CLASS UNCONVENTIONAL MYOSIN, ISOFORM C"/>
    <property type="match status" value="1"/>
</dbReference>
<dbReference type="InterPro" id="IPR036103">
    <property type="entry name" value="MYSc_Myo5"/>
</dbReference>
<keyword evidence="3 9" id="KW-0547">Nucleotide-binding</keyword>
<comment type="caution">
    <text evidence="14">The sequence shown here is derived from an EMBL/GenBank/DDBJ whole genome shotgun (WGS) entry which is preliminary data.</text>
</comment>
<feature type="coiled-coil region" evidence="10">
    <location>
        <begin position="1346"/>
        <end position="1373"/>
    </location>
</feature>
<feature type="binding site" evidence="9">
    <location>
        <begin position="162"/>
        <end position="169"/>
    </location>
    <ligand>
        <name>ATP</name>
        <dbReference type="ChEBI" id="CHEBI:30616"/>
    </ligand>
</feature>
<dbReference type="Gene3D" id="1.20.5.190">
    <property type="match status" value="3"/>
</dbReference>
<feature type="domain" description="Myosin N-terminal SH3-like" evidence="13">
    <location>
        <begin position="8"/>
        <end position="59"/>
    </location>
</feature>
<evidence type="ECO:0000259" key="12">
    <source>
        <dbReference type="PROSITE" id="PS51456"/>
    </source>
</evidence>
<dbReference type="InterPro" id="IPR004009">
    <property type="entry name" value="SH3_Myosin"/>
</dbReference>
<dbReference type="PANTHER" id="PTHR13140">
    <property type="entry name" value="MYOSIN"/>
    <property type="match status" value="1"/>
</dbReference>
<keyword evidence="4 9" id="KW-0067">ATP-binding</keyword>
<evidence type="ECO:0000256" key="5">
    <source>
        <dbReference type="ARBA" id="ARBA00023054"/>
    </source>
</evidence>
<dbReference type="InterPro" id="IPR036961">
    <property type="entry name" value="Kinesin_motor_dom_sf"/>
</dbReference>
<dbReference type="InterPro" id="IPR027417">
    <property type="entry name" value="P-loop_NTPase"/>
</dbReference>
<evidence type="ECO:0008006" key="16">
    <source>
        <dbReference type="Google" id="ProtNLM"/>
    </source>
</evidence>
<sequence length="1820" mass="210405">MTTLELYTKGARVWIPHSQVVWIGGEVTKDLNTDGILEIELDDGNEITIDVSKDIKKLPPLRNPEVLVGENDLTTLSYLHEPAVLYNLQVRFLQSNDIYTYCGIVLVAINPYQQLPLYGPDIIAAYSGQSMGDMDPHIFAVAEDAFRAMSRDGLNQSIIVSGESGAGKTVSAKYAMRYFASVGGASTETQVEKKVLASNPIMEAIGNAKTIRNDNSSRFGKYLEISFDKNHHITAAHMRTYLLEKSRVVFQAPDERNYHIFYQMCAACDTPELKDLRLAHQDNFYFLNQGECPYVNEVDDVEGFEEMREAMDLVGIMEDQQLMIFRILAGILHIGNIDIHPSGEEESEIDDKDVHLAIAADLLGVDRGQFKKWMCNRKIVTVQEVLIKPLNVEEANFGREAISKHIYSQLFKWIVHCINNSLTTNVKQHSFLGILDIYGFETFEVNSFEQFCINYANEKLQQQFTQHVFKLEQDEYVREEIEWSFINFYDNQPCIELIESKLGILDLLDEECKMPKGSDSSWIQKLYKQHLKKQHFSKPRLSQTAFIVHHFADDVEYEANGFVEKNRDTVNQEHLAILKASEYEMVGDLFTDNEAHLMPRKRAASRTGKNAAKSKRSVGSEFRESLSKLMGTLNSTVPHYIRCIKPNDRKAPFEFNPQRTIQQLRACGVLETVRISAAGYPSRWSYPEFFNRYRMLLKFKDINRKKPQATIKLLLTTFIKDPDKFQMGKTKIFFRAGQVAYLEKLRADKLRDSCIMIQKNFRCWREHRLYLKMRRSAILIQASVRGYLARRLAQDLRETKAAITVQRYYRGHICRRRFVSLRKAVVKIQCFTRGMFARRLRMRLLYVAKAKIIQRCWQRYKARKRYRNYKKTIIYLQSCVRRVIARRQLKQLKIEARSVEHYKKLNIGMENKIIHLQQRLDEQVKEKEQAQAAGRELEATRKELDQAKQWKGHFESTQAKMLELELVIKELKEELNAAIVEKDDTKEQAKNEKEELEEINMKLKEELVKLTEELAEAKAITEREVSLRDEIITQSLEAQRQQLLAEFEAERTNHQRVLRDYNRLEQRYQNLQDELEIEKLSPAPRRVSGEAHMGFDGLISASSSEASLVDAVELEQRQNEDGESTIKKSKLVRGLKKRVRELEDKVMEYEQAQQPKGDNVPVINVEKTSEQKSPSEDQIVESEKYQQVVKEKEDLEKEKINLVGEGKKMRSELELLRKLVSQRNIDKEAEWDMINEKMKEISVDRDQLENERNHLRQELIRMASVAKDLHNVEELLRTNPDESAYVLQAESLKKANNVLQTELHDLIKKEQDLKKANDKLWMEKAQLQRGQGQSISNMDGNFAMEVSRLVTENVELREQVEKLEAELEEYKKGGMALTPVRGRTQSYNKGELEQKRRAQSFLSGQEPKAGKLVMRHAGLLRKASHAHKEGDLLPLPPQLRQQKIRGMIEFTSEEEDKVIKHLITDMNPQSMADAIPGLPAHILFMCIRHADHVNDDRRMQSLLSNSINSIRKVVKKNPSNLDILAFWLANTSRLLHDMKQYSGDRAFQVHNTPEQNEQCLKNFDLTEYRQVLSDLAIHIYQDLVKCIWEAVQQMIVPGMLEYESIPGVSSSKPFGGRTKAHADITVKSITKMLSNFLAILNAHCVDPEIIKQVFRQLFYYIGANMMNNLLLRKDMCHWSRGMQIRFNLSQLEDWVRINQLEGSGIVEALENVIQATQLLQVNKKTLEDVDAICEVCSSLNTLQVQKILSMYTPANEYEARVPSSVIRAVVDRGHNKTEPMYLMNDTAYMYPFTLPFTPSAVSLESLTIPEHLNLDFLKVV</sequence>
<dbReference type="InterPro" id="IPR000048">
    <property type="entry name" value="IQ_motif_EF-hand-BS"/>
</dbReference>
<dbReference type="Pfam" id="PF01843">
    <property type="entry name" value="DIL"/>
    <property type="match status" value="1"/>
</dbReference>
<evidence type="ECO:0000256" key="10">
    <source>
        <dbReference type="SAM" id="Coils"/>
    </source>
</evidence>
<dbReference type="SMART" id="SM00015">
    <property type="entry name" value="IQ"/>
    <property type="match status" value="6"/>
</dbReference>
<dbReference type="SMART" id="SM01132">
    <property type="entry name" value="DIL"/>
    <property type="match status" value="1"/>
</dbReference>
<feature type="domain" description="Myosin motor" evidence="12">
    <location>
        <begin position="68"/>
        <end position="747"/>
    </location>
</feature>
<keyword evidence="8 9" id="KW-0009">Actin-binding</keyword>
<keyword evidence="15" id="KW-1185">Reference proteome</keyword>
<keyword evidence="6 9" id="KW-0518">Myosin</keyword>
<evidence type="ECO:0000256" key="3">
    <source>
        <dbReference type="ARBA" id="ARBA00022741"/>
    </source>
</evidence>
<evidence type="ECO:0000256" key="2">
    <source>
        <dbReference type="ARBA" id="ARBA00022737"/>
    </source>
</evidence>
<keyword evidence="5 10" id="KW-0175">Coiled coil</keyword>
<dbReference type="PROSITE" id="PS51456">
    <property type="entry name" value="MYOSIN_MOTOR"/>
    <property type="match status" value="1"/>
</dbReference>
<keyword evidence="7 9" id="KW-0505">Motor protein</keyword>
<evidence type="ECO:0000313" key="15">
    <source>
        <dbReference type="Proteomes" id="UP001159405"/>
    </source>
</evidence>
<comment type="similarity">
    <text evidence="1 9">Belongs to the TRAFAC class myosin-kinesin ATPase superfamily. Myosin family.</text>
</comment>
<gene>
    <name evidence="14" type="ORF">PLOB_00042193</name>
</gene>
<feature type="domain" description="Dilute" evidence="11">
    <location>
        <begin position="1504"/>
        <end position="1775"/>
    </location>
</feature>
<dbReference type="PROSITE" id="PS51844">
    <property type="entry name" value="SH3_LIKE"/>
    <property type="match status" value="1"/>
</dbReference>
<accession>A0ABN8PI90</accession>
<evidence type="ECO:0000256" key="4">
    <source>
        <dbReference type="ARBA" id="ARBA00022840"/>
    </source>
</evidence>
<dbReference type="InterPro" id="IPR001609">
    <property type="entry name" value="Myosin_head_motor_dom-like"/>
</dbReference>
<dbReference type="InterPro" id="IPR002710">
    <property type="entry name" value="Dilute_dom"/>
</dbReference>
<evidence type="ECO:0000256" key="1">
    <source>
        <dbReference type="ARBA" id="ARBA00008314"/>
    </source>
</evidence>
<evidence type="ECO:0000259" key="11">
    <source>
        <dbReference type="PROSITE" id="PS51126"/>
    </source>
</evidence>
<dbReference type="CDD" id="cd01380">
    <property type="entry name" value="MYSc_Myo5"/>
    <property type="match status" value="1"/>
</dbReference>
<dbReference type="PRINTS" id="PR00193">
    <property type="entry name" value="MYOSINHEAVY"/>
</dbReference>
<keyword evidence="2" id="KW-0677">Repeat</keyword>
<dbReference type="Gene3D" id="1.10.10.820">
    <property type="match status" value="1"/>
</dbReference>
<dbReference type="Gene3D" id="1.20.120.720">
    <property type="entry name" value="Myosin VI head, motor domain, U50 subdomain"/>
    <property type="match status" value="1"/>
</dbReference>
<dbReference type="Proteomes" id="UP001159405">
    <property type="component" value="Unassembled WGS sequence"/>
</dbReference>
<name>A0ABN8PI90_9CNID</name>
<organism evidence="14 15">
    <name type="scientific">Porites lobata</name>
    <dbReference type="NCBI Taxonomy" id="104759"/>
    <lineage>
        <taxon>Eukaryota</taxon>
        <taxon>Metazoa</taxon>
        <taxon>Cnidaria</taxon>
        <taxon>Anthozoa</taxon>
        <taxon>Hexacorallia</taxon>
        <taxon>Scleractinia</taxon>
        <taxon>Fungiina</taxon>
        <taxon>Poritidae</taxon>
        <taxon>Porites</taxon>
    </lineage>
</organism>
<protein>
    <recommendedName>
        <fullName evidence="16">Myosin V</fullName>
    </recommendedName>
</protein>
<dbReference type="PROSITE" id="PS51126">
    <property type="entry name" value="DILUTE"/>
    <property type="match status" value="1"/>
</dbReference>